<comment type="caution">
    <text evidence="2">The sequence shown here is derived from an EMBL/GenBank/DDBJ whole genome shotgun (WGS) entry which is preliminary data.</text>
</comment>
<name>A0A8X7STW9_9BASI</name>
<evidence type="ECO:0000313" key="3">
    <source>
        <dbReference type="Proteomes" id="UP000077684"/>
    </source>
</evidence>
<gene>
    <name evidence="2" type="ORF">A4X06_0g7218</name>
</gene>
<evidence type="ECO:0000313" key="2">
    <source>
        <dbReference type="EMBL" id="KAE8242120.1"/>
    </source>
</evidence>
<evidence type="ECO:0008006" key="4">
    <source>
        <dbReference type="Google" id="ProtNLM"/>
    </source>
</evidence>
<proteinExistence type="predicted"/>
<organism evidence="2 3">
    <name type="scientific">Tilletia controversa</name>
    <name type="common">dwarf bunt fungus</name>
    <dbReference type="NCBI Taxonomy" id="13291"/>
    <lineage>
        <taxon>Eukaryota</taxon>
        <taxon>Fungi</taxon>
        <taxon>Dikarya</taxon>
        <taxon>Basidiomycota</taxon>
        <taxon>Ustilaginomycotina</taxon>
        <taxon>Exobasidiomycetes</taxon>
        <taxon>Tilletiales</taxon>
        <taxon>Tilletiaceae</taxon>
        <taxon>Tilletia</taxon>
    </lineage>
</organism>
<feature type="signal peptide" evidence="1">
    <location>
        <begin position="1"/>
        <end position="16"/>
    </location>
</feature>
<feature type="chain" id="PRO_5036502135" description="Secreted protein" evidence="1">
    <location>
        <begin position="17"/>
        <end position="105"/>
    </location>
</feature>
<reference evidence="2" key="2">
    <citation type="journal article" date="2019" name="IMA Fungus">
        <title>Genome sequencing and comparison of five Tilletia species to identify candidate genes for the detection of regulated species infecting wheat.</title>
        <authorList>
            <person name="Nguyen H.D.T."/>
            <person name="Sultana T."/>
            <person name="Kesanakurti P."/>
            <person name="Hambleton S."/>
        </authorList>
    </citation>
    <scope>NUCLEOTIDE SEQUENCE</scope>
    <source>
        <strain evidence="2">DAOMC 236426</strain>
    </source>
</reference>
<dbReference type="AlphaFoldDB" id="A0A8X7STW9"/>
<dbReference type="Proteomes" id="UP000077684">
    <property type="component" value="Unassembled WGS sequence"/>
</dbReference>
<sequence length="105" mass="11284">MCTIILITLGVSIAFSVVHYCAVYGSSCSPTPCSTPFKLNNFLSDLIPPDTYLTSGSPKRLLMGKHSGERVGGVVDYKCRSRAGACPIGQRQEDWLEGVSGGQRE</sequence>
<keyword evidence="3" id="KW-1185">Reference proteome</keyword>
<evidence type="ECO:0000256" key="1">
    <source>
        <dbReference type="SAM" id="SignalP"/>
    </source>
</evidence>
<keyword evidence="1" id="KW-0732">Signal</keyword>
<accession>A0A8X7STW9</accession>
<dbReference type="EMBL" id="LWDE02001209">
    <property type="protein sequence ID" value="KAE8242120.1"/>
    <property type="molecule type" value="Genomic_DNA"/>
</dbReference>
<reference evidence="2" key="1">
    <citation type="submission" date="2016-04" db="EMBL/GenBank/DDBJ databases">
        <authorList>
            <person name="Nguyen H.D."/>
            <person name="Samba Siva P."/>
            <person name="Cullis J."/>
            <person name="Levesque C.A."/>
            <person name="Hambleton S."/>
        </authorList>
    </citation>
    <scope>NUCLEOTIDE SEQUENCE</scope>
    <source>
        <strain evidence="2">DAOMC 236426</strain>
    </source>
</reference>
<protein>
    <recommendedName>
        <fullName evidence="4">Secreted protein</fullName>
    </recommendedName>
</protein>